<name>A0A0B2WVB8_METAS</name>
<evidence type="ECO:0000313" key="2">
    <source>
        <dbReference type="Proteomes" id="UP000030816"/>
    </source>
</evidence>
<keyword evidence="2" id="KW-1185">Reference proteome</keyword>
<comment type="caution">
    <text evidence="1">The sequence shown here is derived from an EMBL/GenBank/DDBJ whole genome shotgun (WGS) entry which is preliminary data.</text>
</comment>
<gene>
    <name evidence="1" type="ORF">MAM_04407</name>
</gene>
<dbReference type="GeneID" id="63738862"/>
<organism evidence="1 2">
    <name type="scientific">Metarhizium album (strain ARSEF 1941)</name>
    <dbReference type="NCBI Taxonomy" id="1081103"/>
    <lineage>
        <taxon>Eukaryota</taxon>
        <taxon>Fungi</taxon>
        <taxon>Dikarya</taxon>
        <taxon>Ascomycota</taxon>
        <taxon>Pezizomycotina</taxon>
        <taxon>Sordariomycetes</taxon>
        <taxon>Hypocreomycetidae</taxon>
        <taxon>Hypocreales</taxon>
        <taxon>Clavicipitaceae</taxon>
        <taxon>Metarhizium</taxon>
    </lineage>
</organism>
<protein>
    <submittedName>
        <fullName evidence="1">Uncharacterized protein</fullName>
    </submittedName>
</protein>
<dbReference type="RefSeq" id="XP_040679084.1">
    <property type="nucleotide sequence ID" value="XM_040823205.1"/>
</dbReference>
<dbReference type="EMBL" id="AZHE01000009">
    <property type="protein sequence ID" value="KHN98018.1"/>
    <property type="molecule type" value="Genomic_DNA"/>
</dbReference>
<evidence type="ECO:0000313" key="1">
    <source>
        <dbReference type="EMBL" id="KHN98018.1"/>
    </source>
</evidence>
<accession>A0A0B2WVB8</accession>
<reference evidence="1 2" key="1">
    <citation type="journal article" date="2014" name="Proc. Natl. Acad. Sci. U.S.A.">
        <title>Trajectory and genomic determinants of fungal-pathogen speciation and host adaptation.</title>
        <authorList>
            <person name="Hu X."/>
            <person name="Xiao G."/>
            <person name="Zheng P."/>
            <person name="Shang Y."/>
            <person name="Su Y."/>
            <person name="Zhang X."/>
            <person name="Liu X."/>
            <person name="Zhan S."/>
            <person name="St Leger R.J."/>
            <person name="Wang C."/>
        </authorList>
    </citation>
    <scope>NUCLEOTIDE SEQUENCE [LARGE SCALE GENOMIC DNA]</scope>
    <source>
        <strain evidence="1 2">ARSEF 1941</strain>
    </source>
</reference>
<sequence length="99" mass="11026">MSVYDQKAFNLAARNRTRDTRDVPTRTRDMAQPGKTVWNYAMRTVGVQLSITRNPMISGRGGPRELVQVRLYAVTSRSGNDPDPALDSRVDADSICILS</sequence>
<dbReference type="HOGENOM" id="CLU_2320902_0_0_1"/>
<dbReference type="Proteomes" id="UP000030816">
    <property type="component" value="Unassembled WGS sequence"/>
</dbReference>
<proteinExistence type="predicted"/>
<dbReference type="AlphaFoldDB" id="A0A0B2WVB8"/>